<dbReference type="GO" id="GO:0004553">
    <property type="term" value="F:hydrolase activity, hydrolyzing O-glycosyl compounds"/>
    <property type="evidence" value="ECO:0007669"/>
    <property type="project" value="InterPro"/>
</dbReference>
<dbReference type="CDD" id="cd00146">
    <property type="entry name" value="PKD"/>
    <property type="match status" value="1"/>
</dbReference>
<protein>
    <submittedName>
        <fullName evidence="8">S8 family serine peptidase</fullName>
    </submittedName>
</protein>
<dbReference type="Proteomes" id="UP000315439">
    <property type="component" value="Unassembled WGS sequence"/>
</dbReference>
<dbReference type="InterPro" id="IPR036573">
    <property type="entry name" value="CBM_sf_5/12"/>
</dbReference>
<dbReference type="PROSITE" id="PS50093">
    <property type="entry name" value="PKD"/>
    <property type="match status" value="1"/>
</dbReference>
<dbReference type="PRINTS" id="PR00723">
    <property type="entry name" value="SUBTILISIN"/>
</dbReference>
<keyword evidence="5 6" id="KW-0720">Serine protease</keyword>
<comment type="similarity">
    <text evidence="1 6">Belongs to the peptidase S8 family.</text>
</comment>
<dbReference type="Pfam" id="PF00082">
    <property type="entry name" value="Peptidase_S8"/>
    <property type="match status" value="1"/>
</dbReference>
<dbReference type="GO" id="GO:0046872">
    <property type="term" value="F:metal ion binding"/>
    <property type="evidence" value="ECO:0007669"/>
    <property type="project" value="UniProtKB-KW"/>
</dbReference>
<dbReference type="GO" id="GO:0004252">
    <property type="term" value="F:serine-type endopeptidase activity"/>
    <property type="evidence" value="ECO:0007669"/>
    <property type="project" value="UniProtKB-UniRule"/>
</dbReference>
<dbReference type="InterPro" id="IPR035986">
    <property type="entry name" value="PKD_dom_sf"/>
</dbReference>
<evidence type="ECO:0000256" key="1">
    <source>
        <dbReference type="ARBA" id="ARBA00011073"/>
    </source>
</evidence>
<dbReference type="PROSITE" id="PS51892">
    <property type="entry name" value="SUBTILASE"/>
    <property type="match status" value="1"/>
</dbReference>
<feature type="domain" description="PKD" evidence="7">
    <location>
        <begin position="432"/>
        <end position="502"/>
    </location>
</feature>
<dbReference type="InterPro" id="IPR034202">
    <property type="entry name" value="Subtilisin_Carlsberg-like"/>
</dbReference>
<dbReference type="InterPro" id="IPR022398">
    <property type="entry name" value="Peptidase_S8_His-AS"/>
</dbReference>
<reference evidence="8 9" key="1">
    <citation type="submission" date="2019-07" db="EMBL/GenBank/DDBJ databases">
        <title>Draft genome for Aliikangiella sp. M105.</title>
        <authorList>
            <person name="Wang G."/>
        </authorList>
    </citation>
    <scope>NUCLEOTIDE SEQUENCE [LARGE SCALE GENOMIC DNA]</scope>
    <source>
        <strain evidence="8 9">M105</strain>
    </source>
</reference>
<dbReference type="PROSITE" id="PS00137">
    <property type="entry name" value="SUBTILASE_HIS"/>
    <property type="match status" value="1"/>
</dbReference>
<keyword evidence="3" id="KW-0479">Metal-binding</keyword>
<keyword evidence="2 6" id="KW-0645">Protease</keyword>
<dbReference type="CDD" id="cd07477">
    <property type="entry name" value="Peptidases_S8_Subtilisin_subset"/>
    <property type="match status" value="1"/>
</dbReference>
<dbReference type="PANTHER" id="PTHR43806">
    <property type="entry name" value="PEPTIDASE S8"/>
    <property type="match status" value="1"/>
</dbReference>
<dbReference type="InterPro" id="IPR015500">
    <property type="entry name" value="Peptidase_S8_subtilisin-rel"/>
</dbReference>
<dbReference type="PANTHER" id="PTHR43806:SF11">
    <property type="entry name" value="CEREVISIN-RELATED"/>
    <property type="match status" value="1"/>
</dbReference>
<dbReference type="InterPro" id="IPR023828">
    <property type="entry name" value="Peptidase_S8_Ser-AS"/>
</dbReference>
<dbReference type="Gene3D" id="2.60.40.10">
    <property type="entry name" value="Immunoglobulins"/>
    <property type="match status" value="1"/>
</dbReference>
<feature type="active site" description="Charge relay system" evidence="6">
    <location>
        <position position="348"/>
    </location>
</feature>
<gene>
    <name evidence="8" type="ORF">FLL46_14790</name>
</gene>
<dbReference type="GO" id="GO:0030246">
    <property type="term" value="F:carbohydrate binding"/>
    <property type="evidence" value="ECO:0007669"/>
    <property type="project" value="InterPro"/>
</dbReference>
<dbReference type="SMART" id="SM00089">
    <property type="entry name" value="PKD"/>
    <property type="match status" value="1"/>
</dbReference>
<dbReference type="InterPro" id="IPR050131">
    <property type="entry name" value="Peptidase_S8_subtilisin-like"/>
</dbReference>
<evidence type="ECO:0000259" key="7">
    <source>
        <dbReference type="PROSITE" id="PS50093"/>
    </source>
</evidence>
<dbReference type="InterPro" id="IPR000209">
    <property type="entry name" value="Peptidase_S8/S53_dom"/>
</dbReference>
<dbReference type="GO" id="GO:0005615">
    <property type="term" value="C:extracellular space"/>
    <property type="evidence" value="ECO:0007669"/>
    <property type="project" value="TreeGrafter"/>
</dbReference>
<proteinExistence type="inferred from homology"/>
<dbReference type="GO" id="GO:0005975">
    <property type="term" value="P:carbohydrate metabolic process"/>
    <property type="evidence" value="ECO:0007669"/>
    <property type="project" value="InterPro"/>
</dbReference>
<dbReference type="SUPFAM" id="SSF49299">
    <property type="entry name" value="PKD domain"/>
    <property type="match status" value="1"/>
</dbReference>
<dbReference type="CDD" id="cd12215">
    <property type="entry name" value="ChiC_BD"/>
    <property type="match status" value="1"/>
</dbReference>
<evidence type="ECO:0000256" key="6">
    <source>
        <dbReference type="PROSITE-ProRule" id="PRU01240"/>
    </source>
</evidence>
<feature type="active site" description="Charge relay system" evidence="6">
    <location>
        <position position="191"/>
    </location>
</feature>
<evidence type="ECO:0000256" key="4">
    <source>
        <dbReference type="ARBA" id="ARBA00022801"/>
    </source>
</evidence>
<organism evidence="8 9">
    <name type="scientific">Aliikangiella coralliicola</name>
    <dbReference type="NCBI Taxonomy" id="2592383"/>
    <lineage>
        <taxon>Bacteria</taxon>
        <taxon>Pseudomonadati</taxon>
        <taxon>Pseudomonadota</taxon>
        <taxon>Gammaproteobacteria</taxon>
        <taxon>Oceanospirillales</taxon>
        <taxon>Pleioneaceae</taxon>
        <taxon>Aliikangiella</taxon>
    </lineage>
</organism>
<dbReference type="InterPro" id="IPR022409">
    <property type="entry name" value="PKD/Chitinase_dom"/>
</dbReference>
<evidence type="ECO:0000256" key="3">
    <source>
        <dbReference type="ARBA" id="ARBA00022723"/>
    </source>
</evidence>
<evidence type="ECO:0000313" key="8">
    <source>
        <dbReference type="EMBL" id="TQV87069.1"/>
    </source>
</evidence>
<dbReference type="SUPFAM" id="SSF51055">
    <property type="entry name" value="Carbohydrate binding domain"/>
    <property type="match status" value="1"/>
</dbReference>
<dbReference type="Gene3D" id="2.10.10.20">
    <property type="entry name" value="Carbohydrate-binding module superfamily 5/12"/>
    <property type="match status" value="1"/>
</dbReference>
<dbReference type="AlphaFoldDB" id="A0A545UC78"/>
<dbReference type="Pfam" id="PF18911">
    <property type="entry name" value="PKD_4"/>
    <property type="match status" value="1"/>
</dbReference>
<dbReference type="GO" id="GO:0006508">
    <property type="term" value="P:proteolysis"/>
    <property type="evidence" value="ECO:0007669"/>
    <property type="project" value="UniProtKB-KW"/>
</dbReference>
<evidence type="ECO:0000256" key="5">
    <source>
        <dbReference type="ARBA" id="ARBA00022825"/>
    </source>
</evidence>
<feature type="active site" description="Charge relay system" evidence="6">
    <location>
        <position position="155"/>
    </location>
</feature>
<dbReference type="Gene3D" id="3.40.50.200">
    <property type="entry name" value="Peptidase S8/S53 domain"/>
    <property type="match status" value="1"/>
</dbReference>
<keyword evidence="9" id="KW-1185">Reference proteome</keyword>
<name>A0A545UC78_9GAMM</name>
<dbReference type="RefSeq" id="WP_142932045.1">
    <property type="nucleotide sequence ID" value="NZ_ML660165.1"/>
</dbReference>
<dbReference type="EMBL" id="VIKS01000009">
    <property type="protein sequence ID" value="TQV87069.1"/>
    <property type="molecule type" value="Genomic_DNA"/>
</dbReference>
<dbReference type="InterPro" id="IPR013783">
    <property type="entry name" value="Ig-like_fold"/>
</dbReference>
<evidence type="ECO:0000313" key="9">
    <source>
        <dbReference type="Proteomes" id="UP000315439"/>
    </source>
</evidence>
<dbReference type="InterPro" id="IPR000601">
    <property type="entry name" value="PKD_dom"/>
</dbReference>
<comment type="caution">
    <text evidence="8">The sequence shown here is derived from an EMBL/GenBank/DDBJ whole genome shotgun (WGS) entry which is preliminary data.</text>
</comment>
<dbReference type="SUPFAM" id="SSF52743">
    <property type="entry name" value="Subtilisin-like"/>
    <property type="match status" value="1"/>
</dbReference>
<keyword evidence="4 6" id="KW-0378">Hydrolase</keyword>
<dbReference type="OrthoDB" id="9790784at2"/>
<sequence>MEHSIINRKRAKQFISGFVLSTCVLTMQSAMSSSEVKQRHIIKLGNSVIESLQKEASLHHYTKTEYRKKVEAALQQIASSAKVEILRSLPELHAMSLALTEQQKRVLQSHSKVSYVEIDPKRYLLAESVPYGITMVEADQLSDANTGNMKVCVVDTGYTLTHPDLPNSGITGDDGHGNIDTGDWFDDGHGHGTHVAGTIAAIGGNDEGVVGVNPSGLVGLHIVKVFNNQGTWAYGSDLAAAVYQCRDAGATVVNMSLGGSRRSQVEEDAFNETYEAGMIHVAAAGNTAAPAAHYPASYDAVVSVAAIDDTGTKANFSTFNEQVELAAPGVQVNSTLPSHGYAKWNGTSMASPHVAGVAALVWSHFPDCTNDRIRYALGYTAEDKGSRGRDTSYGFGIVKAKAAYDYLNATGCVGSGTGDLVVDFNYSINERTVSFSDQSTDTQEIVSYLWDFGDKKMSTEKNPTHQYRKNGNYRVSLTVVNDKNETDLKLKTITVDSSLPPECDGVEHWSQQKLYHEGDHVFWNDIKYVAIYWSFAANPSIYSNVWKKEGVCSGE</sequence>
<evidence type="ECO:0000256" key="2">
    <source>
        <dbReference type="ARBA" id="ARBA00022670"/>
    </source>
</evidence>
<accession>A0A545UC78</accession>
<dbReference type="PROSITE" id="PS00138">
    <property type="entry name" value="SUBTILASE_SER"/>
    <property type="match status" value="1"/>
</dbReference>
<dbReference type="InterPro" id="IPR036852">
    <property type="entry name" value="Peptidase_S8/S53_dom_sf"/>
</dbReference>